<dbReference type="OrthoDB" id="8453425at2"/>
<dbReference type="EMBL" id="LGSZ01000050">
    <property type="protein sequence ID" value="KPH79355.1"/>
    <property type="molecule type" value="Genomic_DNA"/>
</dbReference>
<keyword evidence="2" id="KW-1185">Reference proteome</keyword>
<organism evidence="1 2">
    <name type="scientific">Bosea vaviloviae</name>
    <dbReference type="NCBI Taxonomy" id="1526658"/>
    <lineage>
        <taxon>Bacteria</taxon>
        <taxon>Pseudomonadati</taxon>
        <taxon>Pseudomonadota</taxon>
        <taxon>Alphaproteobacteria</taxon>
        <taxon>Hyphomicrobiales</taxon>
        <taxon>Boseaceae</taxon>
        <taxon>Bosea</taxon>
    </lineage>
</organism>
<dbReference type="AlphaFoldDB" id="A0A0N0MB28"/>
<evidence type="ECO:0000313" key="2">
    <source>
        <dbReference type="Proteomes" id="UP000037822"/>
    </source>
</evidence>
<gene>
    <name evidence="1" type="ORF">AE618_18845</name>
</gene>
<sequence length="75" mass="8611">MIRRLARTALASFTAWRHRRRVAKADPEIARLARLASDRAAKHRKAEPIRRELRARVIANLAREQGVTLADRKSS</sequence>
<dbReference type="RefSeq" id="WP_054210616.1">
    <property type="nucleotide sequence ID" value="NZ_LGSZ01000050.1"/>
</dbReference>
<name>A0A0N0MB28_9HYPH</name>
<reference evidence="1 2" key="1">
    <citation type="submission" date="2015-07" db="EMBL/GenBank/DDBJ databases">
        <title>Whole genome sequencing of Bosea vaviloviae isolated from cave pool.</title>
        <authorList>
            <person name="Tan N.E.H."/>
            <person name="Lee Y.P."/>
            <person name="Gan H.M."/>
            <person name="Barton H."/>
            <person name="Savka M.A."/>
        </authorList>
    </citation>
    <scope>NUCLEOTIDE SEQUENCE [LARGE SCALE GENOMIC DNA]</scope>
    <source>
        <strain evidence="1 2">SD260</strain>
    </source>
</reference>
<proteinExistence type="predicted"/>
<comment type="caution">
    <text evidence="1">The sequence shown here is derived from an EMBL/GenBank/DDBJ whole genome shotgun (WGS) entry which is preliminary data.</text>
</comment>
<dbReference type="Proteomes" id="UP000037822">
    <property type="component" value="Unassembled WGS sequence"/>
</dbReference>
<protein>
    <submittedName>
        <fullName evidence="1">Uncharacterized protein</fullName>
    </submittedName>
</protein>
<evidence type="ECO:0000313" key="1">
    <source>
        <dbReference type="EMBL" id="KPH79355.1"/>
    </source>
</evidence>
<dbReference type="PATRIC" id="fig|1526658.3.peg.1391"/>
<accession>A0A0N0MB28</accession>